<dbReference type="InterPro" id="IPR036388">
    <property type="entry name" value="WH-like_DNA-bd_sf"/>
</dbReference>
<comment type="caution">
    <text evidence="5">The sequence shown here is derived from an EMBL/GenBank/DDBJ whole genome shotgun (WGS) entry which is preliminary data.</text>
</comment>
<dbReference type="RefSeq" id="WP_116536749.1">
    <property type="nucleotide sequence ID" value="NZ_QDFT01000006.1"/>
</dbReference>
<feature type="domain" description="HTH gntR-type" evidence="4">
    <location>
        <begin position="8"/>
        <end position="75"/>
    </location>
</feature>
<dbReference type="AlphaFoldDB" id="A0A2T7WV82"/>
<gene>
    <name evidence="5" type="ORF">DC432_03795</name>
</gene>
<dbReference type="EMBL" id="QDFT01000006">
    <property type="protein sequence ID" value="PVE77832.1"/>
    <property type="molecule type" value="Genomic_DNA"/>
</dbReference>
<dbReference type="SMART" id="SM00345">
    <property type="entry name" value="HTH_GNTR"/>
    <property type="match status" value="1"/>
</dbReference>
<dbReference type="Proteomes" id="UP000244649">
    <property type="component" value="Unassembled WGS sequence"/>
</dbReference>
<evidence type="ECO:0000259" key="4">
    <source>
        <dbReference type="PROSITE" id="PS50949"/>
    </source>
</evidence>
<evidence type="ECO:0000256" key="2">
    <source>
        <dbReference type="ARBA" id="ARBA00023125"/>
    </source>
</evidence>
<sequence length="215" mass="23810">MDGRRRASALVDDAYRQLGEAIVDGRLQPGDRLRDVELAVLMGISRTPVREALQRLERIGLVEVAANRYTRVAALSDRARRDMREYAAHTIGGALRVAVERAADDDLVETARRLDDMRDAPTSTAYVDAILGLYAHVVDASGNVVFAKALDQTDLVLRRNLEGWQSIDGETRAPLFATLREQILSRDANGATWSFLSLHGFDWSHKHADDDPTSG</sequence>
<dbReference type="PANTHER" id="PTHR43537:SF5">
    <property type="entry name" value="UXU OPERON TRANSCRIPTIONAL REGULATOR"/>
    <property type="match status" value="1"/>
</dbReference>
<proteinExistence type="predicted"/>
<dbReference type="InterPro" id="IPR011711">
    <property type="entry name" value="GntR_C"/>
</dbReference>
<evidence type="ECO:0000256" key="3">
    <source>
        <dbReference type="ARBA" id="ARBA00023163"/>
    </source>
</evidence>
<dbReference type="InterPro" id="IPR036390">
    <property type="entry name" value="WH_DNA-bd_sf"/>
</dbReference>
<organism evidence="5 6">
    <name type="scientific">Microbacterium testaceum</name>
    <name type="common">Aureobacterium testaceum</name>
    <name type="synonym">Brevibacterium testaceum</name>
    <dbReference type="NCBI Taxonomy" id="2033"/>
    <lineage>
        <taxon>Bacteria</taxon>
        <taxon>Bacillati</taxon>
        <taxon>Actinomycetota</taxon>
        <taxon>Actinomycetes</taxon>
        <taxon>Micrococcales</taxon>
        <taxon>Microbacteriaceae</taxon>
        <taxon>Microbacterium</taxon>
    </lineage>
</organism>
<dbReference type="CDD" id="cd07377">
    <property type="entry name" value="WHTH_GntR"/>
    <property type="match status" value="1"/>
</dbReference>
<dbReference type="Pfam" id="PF00392">
    <property type="entry name" value="GntR"/>
    <property type="match status" value="1"/>
</dbReference>
<dbReference type="GO" id="GO:0003700">
    <property type="term" value="F:DNA-binding transcription factor activity"/>
    <property type="evidence" value="ECO:0007669"/>
    <property type="project" value="InterPro"/>
</dbReference>
<protein>
    <submittedName>
        <fullName evidence="5">GntR family transcriptional regulator</fullName>
    </submittedName>
</protein>
<keyword evidence="2" id="KW-0238">DNA-binding</keyword>
<keyword evidence="3" id="KW-0804">Transcription</keyword>
<reference evidence="5 6" key="1">
    <citation type="submission" date="2018-04" db="EMBL/GenBank/DDBJ databases">
        <authorList>
            <person name="Go L.Y."/>
            <person name="Mitchell J.A."/>
        </authorList>
    </citation>
    <scope>NUCLEOTIDE SEQUENCE [LARGE SCALE GENOMIC DNA]</scope>
    <source>
        <strain evidence="5 6">TPD7010</strain>
    </source>
</reference>
<dbReference type="Gene3D" id="1.10.10.10">
    <property type="entry name" value="Winged helix-like DNA-binding domain superfamily/Winged helix DNA-binding domain"/>
    <property type="match status" value="1"/>
</dbReference>
<dbReference type="Pfam" id="PF07729">
    <property type="entry name" value="FCD"/>
    <property type="match status" value="1"/>
</dbReference>
<dbReference type="SUPFAM" id="SSF46785">
    <property type="entry name" value="Winged helix' DNA-binding domain"/>
    <property type="match status" value="1"/>
</dbReference>
<dbReference type="InterPro" id="IPR008920">
    <property type="entry name" value="TF_FadR/GntR_C"/>
</dbReference>
<dbReference type="PANTHER" id="PTHR43537">
    <property type="entry name" value="TRANSCRIPTIONAL REGULATOR, GNTR FAMILY"/>
    <property type="match status" value="1"/>
</dbReference>
<accession>A0A2T7WV82</accession>
<evidence type="ECO:0000256" key="1">
    <source>
        <dbReference type="ARBA" id="ARBA00023015"/>
    </source>
</evidence>
<keyword evidence="1" id="KW-0805">Transcription regulation</keyword>
<dbReference type="Gene3D" id="1.20.120.530">
    <property type="entry name" value="GntR ligand-binding domain-like"/>
    <property type="match status" value="1"/>
</dbReference>
<dbReference type="InterPro" id="IPR000524">
    <property type="entry name" value="Tscrpt_reg_HTH_GntR"/>
</dbReference>
<name>A0A2T7WV82_MICTE</name>
<dbReference type="PROSITE" id="PS50949">
    <property type="entry name" value="HTH_GNTR"/>
    <property type="match status" value="1"/>
</dbReference>
<dbReference type="GO" id="GO:0003677">
    <property type="term" value="F:DNA binding"/>
    <property type="evidence" value="ECO:0007669"/>
    <property type="project" value="UniProtKB-KW"/>
</dbReference>
<evidence type="ECO:0000313" key="6">
    <source>
        <dbReference type="Proteomes" id="UP000244649"/>
    </source>
</evidence>
<evidence type="ECO:0000313" key="5">
    <source>
        <dbReference type="EMBL" id="PVE77832.1"/>
    </source>
</evidence>